<dbReference type="STRING" id="717606.PaecuDRAFT_3013"/>
<dbReference type="RefSeq" id="WP_006039001.1">
    <property type="nucleotide sequence ID" value="NZ_AEDD01000008.1"/>
</dbReference>
<dbReference type="InterPro" id="IPR003594">
    <property type="entry name" value="HATPase_dom"/>
</dbReference>
<evidence type="ECO:0000313" key="9">
    <source>
        <dbReference type="EMBL" id="EFM10054.1"/>
    </source>
</evidence>
<keyword evidence="7" id="KW-0812">Transmembrane</keyword>
<evidence type="ECO:0000313" key="10">
    <source>
        <dbReference type="Proteomes" id="UP000005387"/>
    </source>
</evidence>
<dbReference type="EMBL" id="AEDD01000008">
    <property type="protein sequence ID" value="EFM10054.1"/>
    <property type="molecule type" value="Genomic_DNA"/>
</dbReference>
<dbReference type="AlphaFoldDB" id="E0IBH4"/>
<evidence type="ECO:0000256" key="7">
    <source>
        <dbReference type="SAM" id="Phobius"/>
    </source>
</evidence>
<keyword evidence="6 7" id="KW-0472">Membrane</keyword>
<dbReference type="Gene3D" id="3.30.565.10">
    <property type="entry name" value="Histidine kinase-like ATPase, C-terminal domain"/>
    <property type="match status" value="1"/>
</dbReference>
<keyword evidence="5 9" id="KW-0418">Kinase</keyword>
<evidence type="ECO:0000256" key="6">
    <source>
        <dbReference type="ARBA" id="ARBA00023136"/>
    </source>
</evidence>
<dbReference type="InterPro" id="IPR050640">
    <property type="entry name" value="Bact_2-comp_sensor_kinase"/>
</dbReference>
<dbReference type="InterPro" id="IPR036890">
    <property type="entry name" value="HATPase_C_sf"/>
</dbReference>
<keyword evidence="3" id="KW-0597">Phosphoprotein</keyword>
<dbReference type="InterPro" id="IPR010559">
    <property type="entry name" value="Sig_transdc_His_kin_internal"/>
</dbReference>
<reference evidence="9 10" key="1">
    <citation type="submission" date="2010-07" db="EMBL/GenBank/DDBJ databases">
        <title>The draft genome of Paenibacillus curdlanolyticus YK9.</title>
        <authorList>
            <consortium name="US DOE Joint Genome Institute (JGI-PGF)"/>
            <person name="Lucas S."/>
            <person name="Copeland A."/>
            <person name="Lapidus A."/>
            <person name="Cheng J.-F."/>
            <person name="Bruce D."/>
            <person name="Goodwin L."/>
            <person name="Pitluck S."/>
            <person name="Land M.L."/>
            <person name="Hauser L."/>
            <person name="Chang Y.-J."/>
            <person name="Jeffries C."/>
            <person name="Anderson I.J."/>
            <person name="Johnson E."/>
            <person name="Loganathan U."/>
            <person name="Mulhopadhyay B."/>
            <person name="Kyrpides N."/>
            <person name="Woyke T.J."/>
        </authorList>
    </citation>
    <scope>NUCLEOTIDE SEQUENCE [LARGE SCALE GENOMIC DNA]</scope>
    <source>
        <strain evidence="9 10">YK9</strain>
    </source>
</reference>
<evidence type="ECO:0000256" key="5">
    <source>
        <dbReference type="ARBA" id="ARBA00022777"/>
    </source>
</evidence>
<dbReference type="Proteomes" id="UP000005387">
    <property type="component" value="Unassembled WGS sequence"/>
</dbReference>
<evidence type="ECO:0000256" key="4">
    <source>
        <dbReference type="ARBA" id="ARBA00022679"/>
    </source>
</evidence>
<dbReference type="PANTHER" id="PTHR34220">
    <property type="entry name" value="SENSOR HISTIDINE KINASE YPDA"/>
    <property type="match status" value="1"/>
</dbReference>
<proteinExistence type="predicted"/>
<comment type="subcellular location">
    <subcellularLocation>
        <location evidence="1">Cell membrane</location>
        <topology evidence="1">Multi-pass membrane protein</topology>
    </subcellularLocation>
</comment>
<dbReference type="Pfam" id="PF06580">
    <property type="entry name" value="His_kinase"/>
    <property type="match status" value="1"/>
</dbReference>
<dbReference type="SUPFAM" id="SSF55874">
    <property type="entry name" value="ATPase domain of HSP90 chaperone/DNA topoisomerase II/histidine kinase"/>
    <property type="match status" value="1"/>
</dbReference>
<evidence type="ECO:0000256" key="1">
    <source>
        <dbReference type="ARBA" id="ARBA00004651"/>
    </source>
</evidence>
<organism evidence="9 10">
    <name type="scientific">Paenibacillus curdlanolyticus YK9</name>
    <dbReference type="NCBI Taxonomy" id="717606"/>
    <lineage>
        <taxon>Bacteria</taxon>
        <taxon>Bacillati</taxon>
        <taxon>Bacillota</taxon>
        <taxon>Bacilli</taxon>
        <taxon>Bacillales</taxon>
        <taxon>Paenibacillaceae</taxon>
        <taxon>Paenibacillus</taxon>
    </lineage>
</organism>
<feature type="transmembrane region" description="Helical" evidence="7">
    <location>
        <begin position="12"/>
        <end position="33"/>
    </location>
</feature>
<accession>E0IBH4</accession>
<keyword evidence="10" id="KW-1185">Reference proteome</keyword>
<protein>
    <submittedName>
        <fullName evidence="9">Integral membrane sensor signal transduction histidine kinase</fullName>
    </submittedName>
</protein>
<dbReference type="PANTHER" id="PTHR34220:SF7">
    <property type="entry name" value="SENSOR HISTIDINE KINASE YPDA"/>
    <property type="match status" value="1"/>
</dbReference>
<feature type="domain" description="HAMP" evidence="8">
    <location>
        <begin position="326"/>
        <end position="380"/>
    </location>
</feature>
<dbReference type="Gene3D" id="6.10.340.10">
    <property type="match status" value="1"/>
</dbReference>
<dbReference type="InterPro" id="IPR003660">
    <property type="entry name" value="HAMP_dom"/>
</dbReference>
<evidence type="ECO:0000256" key="2">
    <source>
        <dbReference type="ARBA" id="ARBA00022475"/>
    </source>
</evidence>
<dbReference type="Pfam" id="PF02518">
    <property type="entry name" value="HATPase_c"/>
    <property type="match status" value="1"/>
</dbReference>
<evidence type="ECO:0000256" key="3">
    <source>
        <dbReference type="ARBA" id="ARBA00022553"/>
    </source>
</evidence>
<evidence type="ECO:0000259" key="8">
    <source>
        <dbReference type="PROSITE" id="PS50885"/>
    </source>
</evidence>
<dbReference type="OrthoDB" id="2641683at2"/>
<keyword evidence="7" id="KW-1133">Transmembrane helix</keyword>
<name>E0IBH4_9BACL</name>
<feature type="transmembrane region" description="Helical" evidence="7">
    <location>
        <begin position="305"/>
        <end position="325"/>
    </location>
</feature>
<dbReference type="PROSITE" id="PS50885">
    <property type="entry name" value="HAMP"/>
    <property type="match status" value="1"/>
</dbReference>
<dbReference type="GO" id="GO:0000155">
    <property type="term" value="F:phosphorelay sensor kinase activity"/>
    <property type="evidence" value="ECO:0007669"/>
    <property type="project" value="InterPro"/>
</dbReference>
<sequence>MQAMLSRMSMLHRFLLLFILFVVIPVIFMYFFVTRNVSTITEKQVGSALLELVKTNHLTLERSMSHMEETMNKIMITPEIQNMVDLPSASLYERVRRYAQLDRTLTLTNLSANSVSYSFVLKDDNRLFSFVPGSEIQLRGIFFSDNIQTQPWYDSAYNAKGKAVLSLIPSFGKVSGGPQTLAMVKQMNDIYNGSTPAPGYLIVSGMEYLLKNDMAPISASQEGQLMLLDANHRVISLSDSNSLPMGTLISLPNAAMSAPEGVYQVKADGQKWLYAVHRSFDSGTTLLYRTPLSAVIGEHASINRLVSYSMLIYFLLLLFVSFYFIRSIVRPIARLARISRSYEPGEPLAIQHKAGPTRDELTILNNRFVDMVLRLNQTIHDKYELEIKQRESELAILHSQINPHLLYNTLESIYWRMIVDGNTESAEMVMDLSLVMRIGLSRGKELITIEEELQHAEAYVRLQLKRHEYSFRVNWDIEEEAKPFLIPKVVLQPLIENAIFHGIRHMDEEGELWIIVRMDSKRDIIVTIEDNGFKTIAAEAVQDIVDGRNTEIGYGIRNVNKRMQLHFGERYGLRYEDNEGDGIRAILHLPAMLTQADDNEGERHV</sequence>
<dbReference type="eggNOG" id="COG2972">
    <property type="taxonomic scope" value="Bacteria"/>
</dbReference>
<keyword evidence="4" id="KW-0808">Transferase</keyword>
<gene>
    <name evidence="9" type="ORF">PaecuDRAFT_3013</name>
</gene>
<dbReference type="GO" id="GO:0005886">
    <property type="term" value="C:plasma membrane"/>
    <property type="evidence" value="ECO:0007669"/>
    <property type="project" value="UniProtKB-SubCell"/>
</dbReference>
<keyword evidence="2" id="KW-1003">Cell membrane</keyword>